<keyword evidence="3" id="KW-1185">Reference proteome</keyword>
<evidence type="ECO:0000313" key="2">
    <source>
        <dbReference type="EMBL" id="OWZ83848.1"/>
    </source>
</evidence>
<gene>
    <name evidence="2" type="ORF">CDO51_06330</name>
</gene>
<evidence type="ECO:0000256" key="1">
    <source>
        <dbReference type="SAM" id="Phobius"/>
    </source>
</evidence>
<accession>A0A226BXT9</accession>
<keyword evidence="1" id="KW-0812">Transmembrane</keyword>
<dbReference type="AlphaFoldDB" id="A0A226BXT9"/>
<evidence type="ECO:0000313" key="3">
    <source>
        <dbReference type="Proteomes" id="UP000214588"/>
    </source>
</evidence>
<organism evidence="2 3">
    <name type="scientific">Natranaerobius trueperi</name>
    <dbReference type="NCBI Taxonomy" id="759412"/>
    <lineage>
        <taxon>Bacteria</taxon>
        <taxon>Bacillati</taxon>
        <taxon>Bacillota</taxon>
        <taxon>Clostridia</taxon>
        <taxon>Natranaerobiales</taxon>
        <taxon>Natranaerobiaceae</taxon>
        <taxon>Natranaerobius</taxon>
    </lineage>
</organism>
<name>A0A226BXT9_9FIRM</name>
<dbReference type="Proteomes" id="UP000214588">
    <property type="component" value="Unassembled WGS sequence"/>
</dbReference>
<sequence length="203" mass="24017">MSVYKKIAKYPHIILLIIILLGFSIFQNYSGAKDHEDQLRKTNYENFQSIVSTSRAINDSHLHVFLSDNKSVEDKAKHWRITLEDMNEIKSRVYTMDKDYIDDDNFSDFIYVMFETIDMVYEKTEDMLITEGLTLSEEEHKTIKNSKKLFGTIGEIDASYKTHREPVEVKVKNSTIEKMVNIFDNYSKPEHQERIRKIQEQFN</sequence>
<reference evidence="2 3" key="1">
    <citation type="submission" date="2017-06" db="EMBL/GenBank/DDBJ databases">
        <title>Draft Genome Sequence of Natranaerobius trueperi halophilic, alkalithermophilic bacteria from soda lakes.</title>
        <authorList>
            <person name="Zhao B."/>
        </authorList>
    </citation>
    <scope>NUCLEOTIDE SEQUENCE [LARGE SCALE GENOMIC DNA]</scope>
    <source>
        <strain evidence="2 3">DSM 18760</strain>
    </source>
</reference>
<proteinExistence type="predicted"/>
<dbReference type="EMBL" id="NIQC01000011">
    <property type="protein sequence ID" value="OWZ83848.1"/>
    <property type="molecule type" value="Genomic_DNA"/>
</dbReference>
<protein>
    <submittedName>
        <fullName evidence="2">Uncharacterized protein</fullName>
    </submittedName>
</protein>
<dbReference type="RefSeq" id="WP_089023455.1">
    <property type="nucleotide sequence ID" value="NZ_NIQC01000011.1"/>
</dbReference>
<comment type="caution">
    <text evidence="2">The sequence shown here is derived from an EMBL/GenBank/DDBJ whole genome shotgun (WGS) entry which is preliminary data.</text>
</comment>
<keyword evidence="1" id="KW-0472">Membrane</keyword>
<keyword evidence="1" id="KW-1133">Transmembrane helix</keyword>
<feature type="transmembrane region" description="Helical" evidence="1">
    <location>
        <begin position="12"/>
        <end position="30"/>
    </location>
</feature>
<dbReference type="OrthoDB" id="4979632at2"/>